<evidence type="ECO:0000256" key="4">
    <source>
        <dbReference type="SAM" id="Coils"/>
    </source>
</evidence>
<dbReference type="PANTHER" id="PTHR45138">
    <property type="entry name" value="REGULATORY COMPONENTS OF SENSORY TRANSDUCTION SYSTEM"/>
    <property type="match status" value="1"/>
</dbReference>
<dbReference type="PROSITE" id="PS51257">
    <property type="entry name" value="PROKAR_LIPOPROTEIN"/>
    <property type="match status" value="1"/>
</dbReference>
<dbReference type="SMART" id="SM00267">
    <property type="entry name" value="GGDEF"/>
    <property type="match status" value="1"/>
</dbReference>
<dbReference type="GO" id="GO:1902201">
    <property type="term" value="P:negative regulation of bacterial-type flagellum-dependent cell motility"/>
    <property type="evidence" value="ECO:0007669"/>
    <property type="project" value="TreeGrafter"/>
</dbReference>
<dbReference type="GO" id="GO:0043709">
    <property type="term" value="P:cell adhesion involved in single-species biofilm formation"/>
    <property type="evidence" value="ECO:0007669"/>
    <property type="project" value="TreeGrafter"/>
</dbReference>
<evidence type="ECO:0000313" key="8">
    <source>
        <dbReference type="Proteomes" id="UP000256561"/>
    </source>
</evidence>
<comment type="catalytic activity">
    <reaction evidence="3">
        <text>2 GTP = 3',3'-c-di-GMP + 2 diphosphate</text>
        <dbReference type="Rhea" id="RHEA:24898"/>
        <dbReference type="ChEBI" id="CHEBI:33019"/>
        <dbReference type="ChEBI" id="CHEBI:37565"/>
        <dbReference type="ChEBI" id="CHEBI:58805"/>
        <dbReference type="EC" id="2.7.7.65"/>
    </reaction>
</comment>
<keyword evidence="4" id="KW-0175">Coiled coil</keyword>
<dbReference type="InterPro" id="IPR029787">
    <property type="entry name" value="Nucleotide_cyclase"/>
</dbReference>
<accession>A0A3D8M907</accession>
<dbReference type="PROSITE" id="PS50887">
    <property type="entry name" value="GGDEF"/>
    <property type="match status" value="1"/>
</dbReference>
<feature type="coiled-coil region" evidence="4">
    <location>
        <begin position="349"/>
        <end position="376"/>
    </location>
</feature>
<keyword evidence="5" id="KW-1133">Transmembrane helix</keyword>
<dbReference type="Gene3D" id="1.25.40.10">
    <property type="entry name" value="Tetratricopeptide repeat domain"/>
    <property type="match status" value="1"/>
</dbReference>
<dbReference type="Pfam" id="PF00990">
    <property type="entry name" value="GGDEF"/>
    <property type="match status" value="1"/>
</dbReference>
<dbReference type="InterPro" id="IPR000160">
    <property type="entry name" value="GGDEF_dom"/>
</dbReference>
<sequence length="582" mass="66094">MRGIIVRGIKFLKKQSIAIFFLAIFVACPCWAGNALLKKIDSIRLTDTEKAAALMEQVEISSLSEQERFFFEYLQAYFSTFSGDLAHTLNLYSDLLPNLAPGELKIRTLGSMLNIATSMSKWQQSFELGSILESELQGPYSLESKFNAYHNLAKAKLFAEQYSLAKYYVERMLDGVFDKASHRCIAYTTQNEFLDRIDEYPLDFESRANHAISECRAASQSFYEILNQHLLFRYYISNSQLNIADSLIVKIKHGIEQFGFVYADSAIRSAFAEYYLLKQDLPTAREQALKVIDADPNEQYAETLITAYTTLAEVAKREGNFEQAYQYLNKKTELRDSFHKQSVAKSLAIQQAKFNLAEKESELALMSERYKLAKAESELSVVQLRNNRLLLGLVCVLLAGLCLWSFRNRTVQQRLRVLATTDPLTGLYNRAHFTDIADGFLQSAKLNNQTVSLMLLDLDHFKRVNDDFGHKVGDWVLREVVRYLHELAPKSATLARMGGEEFAVLLRETCSDEAMKLAEVCRTAVETLETHMTGKKFNLSASFGVCDTNQTGYKLDTLLSAADLALHQSKKYGRNHVYQHAS</sequence>
<dbReference type="Gene3D" id="3.30.70.270">
    <property type="match status" value="1"/>
</dbReference>
<evidence type="ECO:0000256" key="3">
    <source>
        <dbReference type="ARBA" id="ARBA00034247"/>
    </source>
</evidence>
<proteinExistence type="predicted"/>
<dbReference type="GO" id="GO:0052621">
    <property type="term" value="F:diguanylate cyclase activity"/>
    <property type="evidence" value="ECO:0007669"/>
    <property type="project" value="UniProtKB-EC"/>
</dbReference>
<dbReference type="SUPFAM" id="SSF48452">
    <property type="entry name" value="TPR-like"/>
    <property type="match status" value="1"/>
</dbReference>
<dbReference type="FunFam" id="3.30.70.270:FF:000001">
    <property type="entry name" value="Diguanylate cyclase domain protein"/>
    <property type="match status" value="1"/>
</dbReference>
<gene>
    <name evidence="7" type="ORF">DXV75_08640</name>
</gene>
<dbReference type="Proteomes" id="UP000256561">
    <property type="component" value="Unassembled WGS sequence"/>
</dbReference>
<keyword evidence="5" id="KW-0812">Transmembrane</keyword>
<dbReference type="EMBL" id="QRHA01000005">
    <property type="protein sequence ID" value="RDV26133.1"/>
    <property type="molecule type" value="Genomic_DNA"/>
</dbReference>
<keyword evidence="5" id="KW-0472">Membrane</keyword>
<dbReference type="NCBIfam" id="TIGR00254">
    <property type="entry name" value="GGDEF"/>
    <property type="match status" value="1"/>
</dbReference>
<dbReference type="EC" id="2.7.7.65" evidence="2"/>
<organism evidence="7 8">
    <name type="scientific">Alteromonas aestuariivivens</name>
    <dbReference type="NCBI Taxonomy" id="1938339"/>
    <lineage>
        <taxon>Bacteria</taxon>
        <taxon>Pseudomonadati</taxon>
        <taxon>Pseudomonadota</taxon>
        <taxon>Gammaproteobacteria</taxon>
        <taxon>Alteromonadales</taxon>
        <taxon>Alteromonadaceae</taxon>
        <taxon>Alteromonas/Salinimonas group</taxon>
        <taxon>Alteromonas</taxon>
    </lineage>
</organism>
<feature type="transmembrane region" description="Helical" evidence="5">
    <location>
        <begin position="389"/>
        <end position="406"/>
    </location>
</feature>
<comment type="caution">
    <text evidence="7">The sequence shown here is derived from an EMBL/GenBank/DDBJ whole genome shotgun (WGS) entry which is preliminary data.</text>
</comment>
<evidence type="ECO:0000256" key="5">
    <source>
        <dbReference type="SAM" id="Phobius"/>
    </source>
</evidence>
<dbReference type="InterPro" id="IPR050469">
    <property type="entry name" value="Diguanylate_Cyclase"/>
</dbReference>
<evidence type="ECO:0000313" key="7">
    <source>
        <dbReference type="EMBL" id="RDV26133.1"/>
    </source>
</evidence>
<dbReference type="SUPFAM" id="SSF55073">
    <property type="entry name" value="Nucleotide cyclase"/>
    <property type="match status" value="1"/>
</dbReference>
<name>A0A3D8M907_9ALTE</name>
<evidence type="ECO:0000259" key="6">
    <source>
        <dbReference type="PROSITE" id="PS50887"/>
    </source>
</evidence>
<reference evidence="8" key="1">
    <citation type="submission" date="2018-08" db="EMBL/GenBank/DDBJ databases">
        <authorList>
            <person name="Zhang J."/>
            <person name="Du Z.-J."/>
        </authorList>
    </citation>
    <scope>NUCLEOTIDE SEQUENCE [LARGE SCALE GENOMIC DNA]</scope>
    <source>
        <strain evidence="8">KCTC 52655</strain>
    </source>
</reference>
<dbReference type="GO" id="GO:0005886">
    <property type="term" value="C:plasma membrane"/>
    <property type="evidence" value="ECO:0007669"/>
    <property type="project" value="TreeGrafter"/>
</dbReference>
<protein>
    <recommendedName>
        <fullName evidence="2">diguanylate cyclase</fullName>
        <ecNumber evidence="2">2.7.7.65</ecNumber>
    </recommendedName>
</protein>
<feature type="domain" description="GGDEF" evidence="6">
    <location>
        <begin position="449"/>
        <end position="582"/>
    </location>
</feature>
<dbReference type="CDD" id="cd01949">
    <property type="entry name" value="GGDEF"/>
    <property type="match status" value="1"/>
</dbReference>
<evidence type="ECO:0000256" key="1">
    <source>
        <dbReference type="ARBA" id="ARBA00001946"/>
    </source>
</evidence>
<dbReference type="PANTHER" id="PTHR45138:SF9">
    <property type="entry name" value="DIGUANYLATE CYCLASE DGCM-RELATED"/>
    <property type="match status" value="1"/>
</dbReference>
<dbReference type="InterPro" id="IPR011990">
    <property type="entry name" value="TPR-like_helical_dom_sf"/>
</dbReference>
<evidence type="ECO:0000256" key="2">
    <source>
        <dbReference type="ARBA" id="ARBA00012528"/>
    </source>
</evidence>
<dbReference type="InterPro" id="IPR043128">
    <property type="entry name" value="Rev_trsase/Diguanyl_cyclase"/>
</dbReference>
<keyword evidence="8" id="KW-1185">Reference proteome</keyword>
<dbReference type="AlphaFoldDB" id="A0A3D8M907"/>
<comment type="cofactor">
    <cofactor evidence="1">
        <name>Mg(2+)</name>
        <dbReference type="ChEBI" id="CHEBI:18420"/>
    </cofactor>
</comment>